<evidence type="ECO:0000256" key="1">
    <source>
        <dbReference type="ARBA" id="ARBA00022491"/>
    </source>
</evidence>
<dbReference type="RefSeq" id="WP_050370218.1">
    <property type="nucleotide sequence ID" value="NZ_KQ257813.1"/>
</dbReference>
<proteinExistence type="predicted"/>
<accession>A0A0L0KJ62</accession>
<dbReference type="Gene3D" id="1.10.260.40">
    <property type="entry name" value="lambda repressor-like DNA-binding domains"/>
    <property type="match status" value="1"/>
</dbReference>
<reference evidence="7" key="1">
    <citation type="submission" date="2014-07" db="EMBL/GenBank/DDBJ databases">
        <title>Genome sequencing of plant-pathogenic Streptomyces species.</title>
        <authorList>
            <person name="Harrison J."/>
            <person name="Sapp M."/>
            <person name="Thwaites R."/>
            <person name="Studholme D.J."/>
        </authorList>
    </citation>
    <scope>NUCLEOTIDE SEQUENCE [LARGE SCALE GENOMIC DNA]</scope>
    <source>
        <strain evidence="7">NCPPB 4445</strain>
    </source>
</reference>
<dbReference type="Gene3D" id="3.40.50.2300">
    <property type="match status" value="2"/>
</dbReference>
<organism evidence="6 7">
    <name type="scientific">Streptomyces acidiscabies</name>
    <dbReference type="NCBI Taxonomy" id="42234"/>
    <lineage>
        <taxon>Bacteria</taxon>
        <taxon>Bacillati</taxon>
        <taxon>Actinomycetota</taxon>
        <taxon>Actinomycetes</taxon>
        <taxon>Kitasatosporales</taxon>
        <taxon>Streptomycetaceae</taxon>
        <taxon>Streptomyces</taxon>
    </lineage>
</organism>
<evidence type="ECO:0000256" key="2">
    <source>
        <dbReference type="ARBA" id="ARBA00023015"/>
    </source>
</evidence>
<evidence type="ECO:0000256" key="3">
    <source>
        <dbReference type="ARBA" id="ARBA00023125"/>
    </source>
</evidence>
<protein>
    <submittedName>
        <fullName evidence="6">Transcriptional regulator</fullName>
    </submittedName>
</protein>
<dbReference type="Pfam" id="PF00356">
    <property type="entry name" value="LacI"/>
    <property type="match status" value="1"/>
</dbReference>
<dbReference type="CDD" id="cd01392">
    <property type="entry name" value="HTH_LacI"/>
    <property type="match status" value="1"/>
</dbReference>
<sequence length="349" mass="37924">MASRPRRVTQREIAELAGVSQTTVSVVLNDRDGSNVRVPEATRARVKEAMEQLAYVADPAARRLAGLDNQIIGVFTYEAALSPESMDFYGPLLNGIERAAEQIGWDLLFFTSSPVENGTRSLFHRKTRLRLTDGCVLLGQQMVASELERLVAEQFPFVAIGRRDETAAPVPYVAIDYTTPTAALIDQAAAIGHEQALYVHRGRDTPTARDRRDAVEAASAQGRLAFLLVGEERIADLPRLARATGATLIIAEDAFLAEDVAHALFGAGVAVPEEISVAALGEVRGHRVEGRTLAGFHVPRQRLAAEALDLLQLLISTDPQEWDGLEKERLLVAEVEPGDTIVARTESTS</sequence>
<keyword evidence="3" id="KW-0238">DNA-binding</keyword>
<dbReference type="SUPFAM" id="SSF47413">
    <property type="entry name" value="lambda repressor-like DNA-binding domains"/>
    <property type="match status" value="1"/>
</dbReference>
<dbReference type="InterPro" id="IPR028082">
    <property type="entry name" value="Peripla_BP_I"/>
</dbReference>
<evidence type="ECO:0000256" key="4">
    <source>
        <dbReference type="ARBA" id="ARBA00023163"/>
    </source>
</evidence>
<name>A0A0L0KJ62_9ACTN</name>
<dbReference type="PATRIC" id="fig|42234.21.peg.1927"/>
<gene>
    <name evidence="6" type="ORF">IQ63_09355</name>
</gene>
<keyword evidence="4" id="KW-0804">Transcription</keyword>
<dbReference type="InterPro" id="IPR000843">
    <property type="entry name" value="HTH_LacI"/>
</dbReference>
<dbReference type="InterPro" id="IPR010982">
    <property type="entry name" value="Lambda_DNA-bd_dom_sf"/>
</dbReference>
<dbReference type="SUPFAM" id="SSF53822">
    <property type="entry name" value="Periplasmic binding protein-like I"/>
    <property type="match status" value="1"/>
</dbReference>
<dbReference type="GO" id="GO:0000976">
    <property type="term" value="F:transcription cis-regulatory region binding"/>
    <property type="evidence" value="ECO:0007669"/>
    <property type="project" value="TreeGrafter"/>
</dbReference>
<dbReference type="PROSITE" id="PS50932">
    <property type="entry name" value="HTH_LACI_2"/>
    <property type="match status" value="1"/>
</dbReference>
<dbReference type="InterPro" id="IPR046335">
    <property type="entry name" value="LacI/GalR-like_sensor"/>
</dbReference>
<evidence type="ECO:0000313" key="7">
    <source>
        <dbReference type="Proteomes" id="UP000037151"/>
    </source>
</evidence>
<dbReference type="Pfam" id="PF13377">
    <property type="entry name" value="Peripla_BP_3"/>
    <property type="match status" value="1"/>
</dbReference>
<dbReference type="PANTHER" id="PTHR30146">
    <property type="entry name" value="LACI-RELATED TRANSCRIPTIONAL REPRESSOR"/>
    <property type="match status" value="1"/>
</dbReference>
<dbReference type="OrthoDB" id="9790412at2"/>
<dbReference type="SMART" id="SM00354">
    <property type="entry name" value="HTH_LACI"/>
    <property type="match status" value="1"/>
</dbReference>
<evidence type="ECO:0000313" key="6">
    <source>
        <dbReference type="EMBL" id="KND37594.1"/>
    </source>
</evidence>
<dbReference type="GO" id="GO:0003700">
    <property type="term" value="F:DNA-binding transcription factor activity"/>
    <property type="evidence" value="ECO:0007669"/>
    <property type="project" value="TreeGrafter"/>
</dbReference>
<dbReference type="AlphaFoldDB" id="A0A0L0KJ62"/>
<dbReference type="PANTHER" id="PTHR30146:SF148">
    <property type="entry name" value="HTH-TYPE TRANSCRIPTIONAL REPRESSOR PURR-RELATED"/>
    <property type="match status" value="1"/>
</dbReference>
<feature type="domain" description="HTH lacI-type" evidence="5">
    <location>
        <begin position="8"/>
        <end position="66"/>
    </location>
</feature>
<comment type="caution">
    <text evidence="6">The sequence shown here is derived from an EMBL/GenBank/DDBJ whole genome shotgun (WGS) entry which is preliminary data.</text>
</comment>
<evidence type="ECO:0000259" key="5">
    <source>
        <dbReference type="PROSITE" id="PS50932"/>
    </source>
</evidence>
<keyword evidence="2" id="KW-0805">Transcription regulation</keyword>
<dbReference type="EMBL" id="JPPY01000063">
    <property type="protein sequence ID" value="KND37594.1"/>
    <property type="molecule type" value="Genomic_DNA"/>
</dbReference>
<dbReference type="Proteomes" id="UP000037151">
    <property type="component" value="Unassembled WGS sequence"/>
</dbReference>
<keyword evidence="1" id="KW-0678">Repressor</keyword>